<organism evidence="2">
    <name type="scientific">Noctiluca scintillans</name>
    <name type="common">Sea sparkle</name>
    <name type="synonym">Red tide dinoflagellate</name>
    <dbReference type="NCBI Taxonomy" id="2966"/>
    <lineage>
        <taxon>Eukaryota</taxon>
        <taxon>Sar</taxon>
        <taxon>Alveolata</taxon>
        <taxon>Dinophyceae</taxon>
        <taxon>Noctilucales</taxon>
        <taxon>Noctilucaceae</taxon>
        <taxon>Noctiluca</taxon>
    </lineage>
</organism>
<evidence type="ECO:0000313" key="2">
    <source>
        <dbReference type="EMBL" id="CAD8870588.1"/>
    </source>
</evidence>
<feature type="transmembrane region" description="Helical" evidence="1">
    <location>
        <begin position="386"/>
        <end position="405"/>
    </location>
</feature>
<dbReference type="PANTHER" id="PTHR22950">
    <property type="entry name" value="AMINO ACID TRANSPORTER"/>
    <property type="match status" value="1"/>
</dbReference>
<keyword evidence="1" id="KW-1133">Transmembrane helix</keyword>
<dbReference type="PANTHER" id="PTHR22950:SF461">
    <property type="entry name" value="AMINO ACID TRANSPORTER TRANSMEMBRANE DOMAIN-CONTAINING PROTEIN"/>
    <property type="match status" value="1"/>
</dbReference>
<dbReference type="AlphaFoldDB" id="A0A7S1B0H7"/>
<feature type="transmembrane region" description="Helical" evidence="1">
    <location>
        <begin position="352"/>
        <end position="374"/>
    </location>
</feature>
<dbReference type="GO" id="GO:0016020">
    <property type="term" value="C:membrane"/>
    <property type="evidence" value="ECO:0007669"/>
    <property type="project" value="TreeGrafter"/>
</dbReference>
<accession>A0A7S1B0H7</accession>
<reference evidence="2" key="1">
    <citation type="submission" date="2021-01" db="EMBL/GenBank/DDBJ databases">
        <authorList>
            <person name="Corre E."/>
            <person name="Pelletier E."/>
            <person name="Niang G."/>
            <person name="Scheremetjew M."/>
            <person name="Finn R."/>
            <person name="Kale V."/>
            <person name="Holt S."/>
            <person name="Cochrane G."/>
            <person name="Meng A."/>
            <person name="Brown T."/>
            <person name="Cohen L."/>
        </authorList>
    </citation>
    <scope>NUCLEOTIDE SEQUENCE</scope>
</reference>
<gene>
    <name evidence="2" type="ORF">NSCI0253_LOCUS44945</name>
</gene>
<keyword evidence="1" id="KW-0812">Transmembrane</keyword>
<feature type="transmembrane region" description="Helical" evidence="1">
    <location>
        <begin position="488"/>
        <end position="509"/>
    </location>
</feature>
<feature type="transmembrane region" description="Helical" evidence="1">
    <location>
        <begin position="560"/>
        <end position="587"/>
    </location>
</feature>
<proteinExistence type="predicted"/>
<sequence length="594" mass="66048">MAQVFGLHSCHRLLRFMSLHAKGVVRDLNIFSPRLGFSSTSDEMKVTASEQSLRELHMTSGGSAVFGDELSPESHDGTSDCNPQFLIGQHETHGLRHHRGILNMEGMMSLPKEAFDISEASFEVDMRKFAYKRSARQSVMLDLGVAPVKSAQQDTKLSTSDVIDPYSKSSAFDCLLTYCAVMIGLSTFDLTEAVGKCGFIPGVTAIIAYSIIHCFLCHRLVEVPQLTEQNLEYYTDIAKACFNRLGYKLVTGLTICCWFAMCMITLHSTAEWSKRLFMGEMPLLWQLCTTWIVVLLAVKTSAKGLHQAARYSLVAVLGASIIECAFAIAYGVTHRHVVKHTWIGDFGGIVAGLTQMAWAFTGVGILPYVLAAMLNPVDAKRVTTHACQYCCVFYVAVTTICYTGLGDASKGGKNTVEMLNQGGLIAKFLAAILSLFCIVKTLVSYKLFFWPFIQEVERSAALNDAPAVVLQLPWAIRRAYYQKSMVRLLLIFATLGPIYVDFSPINALMHVPVMAVHYLLPALFPVFATHIHRLHVRQHRRSMRTSVRNVDDLPYFCRHFLLHLVTTHIVAVILCCTCVYFTAAWFLSAASFVP</sequence>
<evidence type="ECO:0000256" key="1">
    <source>
        <dbReference type="SAM" id="Phobius"/>
    </source>
</evidence>
<feature type="transmembrane region" description="Helical" evidence="1">
    <location>
        <begin position="249"/>
        <end position="270"/>
    </location>
</feature>
<keyword evidence="1" id="KW-0472">Membrane</keyword>
<evidence type="ECO:0008006" key="3">
    <source>
        <dbReference type="Google" id="ProtNLM"/>
    </source>
</evidence>
<protein>
    <recommendedName>
        <fullName evidence="3">Amino acid transporter transmembrane domain-containing protein</fullName>
    </recommendedName>
</protein>
<feature type="transmembrane region" description="Helical" evidence="1">
    <location>
        <begin position="425"/>
        <end position="443"/>
    </location>
</feature>
<dbReference type="GO" id="GO:0015179">
    <property type="term" value="F:L-amino acid transmembrane transporter activity"/>
    <property type="evidence" value="ECO:0007669"/>
    <property type="project" value="TreeGrafter"/>
</dbReference>
<feature type="transmembrane region" description="Helical" evidence="1">
    <location>
        <begin position="311"/>
        <end position="332"/>
    </location>
</feature>
<name>A0A7S1B0H7_NOCSC</name>
<feature type="transmembrane region" description="Helical" evidence="1">
    <location>
        <begin position="282"/>
        <end position="299"/>
    </location>
</feature>
<dbReference type="EMBL" id="HBFQ01063499">
    <property type="protein sequence ID" value="CAD8870588.1"/>
    <property type="molecule type" value="Transcribed_RNA"/>
</dbReference>
<feature type="transmembrane region" description="Helical" evidence="1">
    <location>
        <begin position="515"/>
        <end position="534"/>
    </location>
</feature>